<reference evidence="10" key="1">
    <citation type="journal article" date="2019" name="Int. J. Syst. Evol. Microbiol.">
        <title>The Global Catalogue of Microorganisms (GCM) 10K type strain sequencing project: providing services to taxonomists for standard genome sequencing and annotation.</title>
        <authorList>
            <consortium name="The Broad Institute Genomics Platform"/>
            <consortium name="The Broad Institute Genome Sequencing Center for Infectious Disease"/>
            <person name="Wu L."/>
            <person name="Ma J."/>
        </authorList>
    </citation>
    <scope>NUCLEOTIDE SEQUENCE [LARGE SCALE GENOMIC DNA]</scope>
    <source>
        <strain evidence="10">NBRC 108728</strain>
    </source>
</reference>
<evidence type="ECO:0000256" key="7">
    <source>
        <dbReference type="SAM" id="Phobius"/>
    </source>
</evidence>
<dbReference type="PANTHER" id="PTHR31566">
    <property type="entry name" value="CYTOCHROME C BIOGENESIS PROTEIN CCS1, CHLOROPLASTIC"/>
    <property type="match status" value="1"/>
</dbReference>
<accession>A0ABM8GTI4</accession>
<dbReference type="InterPro" id="IPR007816">
    <property type="entry name" value="ResB-like_domain"/>
</dbReference>
<organism evidence="9 10">
    <name type="scientific">Frondihabitans sucicola</name>
    <dbReference type="NCBI Taxonomy" id="1268041"/>
    <lineage>
        <taxon>Bacteria</taxon>
        <taxon>Bacillati</taxon>
        <taxon>Actinomycetota</taxon>
        <taxon>Actinomycetes</taxon>
        <taxon>Micrococcales</taxon>
        <taxon>Microbacteriaceae</taxon>
        <taxon>Frondihabitans</taxon>
    </lineage>
</organism>
<comment type="subcellular location">
    <subcellularLocation>
        <location evidence="1">Membrane</location>
        <topology evidence="1">Multi-pass membrane protein</topology>
    </subcellularLocation>
</comment>
<feature type="transmembrane region" description="Helical" evidence="7">
    <location>
        <begin position="86"/>
        <end position="104"/>
    </location>
</feature>
<dbReference type="PANTHER" id="PTHR31566:SF0">
    <property type="entry name" value="CYTOCHROME C BIOGENESIS PROTEIN CCS1, CHLOROPLASTIC"/>
    <property type="match status" value="1"/>
</dbReference>
<feature type="region of interest" description="Disordered" evidence="6">
    <location>
        <begin position="1"/>
        <end position="59"/>
    </location>
</feature>
<feature type="compositionally biased region" description="Basic and acidic residues" evidence="6">
    <location>
        <begin position="1"/>
        <end position="15"/>
    </location>
</feature>
<evidence type="ECO:0000256" key="5">
    <source>
        <dbReference type="ARBA" id="ARBA00023136"/>
    </source>
</evidence>
<evidence type="ECO:0000259" key="8">
    <source>
        <dbReference type="Pfam" id="PF05140"/>
    </source>
</evidence>
<feature type="transmembrane region" description="Helical" evidence="7">
    <location>
        <begin position="141"/>
        <end position="161"/>
    </location>
</feature>
<gene>
    <name evidence="9" type="ORF">GCM10025867_40230</name>
</gene>
<evidence type="ECO:0000256" key="3">
    <source>
        <dbReference type="ARBA" id="ARBA00022748"/>
    </source>
</evidence>
<dbReference type="InterPro" id="IPR023494">
    <property type="entry name" value="Cyt_c_bgen_Ccs1/CcsB/ResB"/>
</dbReference>
<protein>
    <recommendedName>
        <fullName evidence="8">ResB-like domain-containing protein</fullName>
    </recommendedName>
</protein>
<evidence type="ECO:0000256" key="4">
    <source>
        <dbReference type="ARBA" id="ARBA00022989"/>
    </source>
</evidence>
<sequence>MAPSSDDKNGRDRSTKNGVQSPPEAPDADRTDENADPLRPQDHIDYVPPTTAAGGAGGGDDGITQPRLGFFGYVRFFWRQLTSMRTALFLLMLLALAAVPGSLVPQTTSDPNGVAQYKADHPELYPILHKLGLFDTFSTPWFSAVYLLLFVSLIGCIIPRVKHHLEALRSAPPKTPARLTRLAGFQSHPLKHDLAGGRLPRPPRSRSAPPARSCGEPATAPRSTVTRSAPNAAISARRATSCSTSRFWVS</sequence>
<feature type="domain" description="ResB-like" evidence="8">
    <location>
        <begin position="84"/>
        <end position="186"/>
    </location>
</feature>
<proteinExistence type="predicted"/>
<evidence type="ECO:0000313" key="10">
    <source>
        <dbReference type="Proteomes" id="UP001321486"/>
    </source>
</evidence>
<evidence type="ECO:0000313" key="9">
    <source>
        <dbReference type="EMBL" id="BDZ51782.1"/>
    </source>
</evidence>
<evidence type="ECO:0000256" key="6">
    <source>
        <dbReference type="SAM" id="MobiDB-lite"/>
    </source>
</evidence>
<keyword evidence="5 7" id="KW-0472">Membrane</keyword>
<keyword evidence="4 7" id="KW-1133">Transmembrane helix</keyword>
<keyword evidence="10" id="KW-1185">Reference proteome</keyword>
<feature type="region of interest" description="Disordered" evidence="6">
    <location>
        <begin position="190"/>
        <end position="231"/>
    </location>
</feature>
<dbReference type="EMBL" id="AP027732">
    <property type="protein sequence ID" value="BDZ51782.1"/>
    <property type="molecule type" value="Genomic_DNA"/>
</dbReference>
<keyword evidence="2 7" id="KW-0812">Transmembrane</keyword>
<dbReference type="Pfam" id="PF05140">
    <property type="entry name" value="ResB"/>
    <property type="match status" value="1"/>
</dbReference>
<dbReference type="Proteomes" id="UP001321486">
    <property type="component" value="Chromosome"/>
</dbReference>
<name>A0ABM8GTI4_9MICO</name>
<evidence type="ECO:0000256" key="1">
    <source>
        <dbReference type="ARBA" id="ARBA00004141"/>
    </source>
</evidence>
<evidence type="ECO:0000256" key="2">
    <source>
        <dbReference type="ARBA" id="ARBA00022692"/>
    </source>
</evidence>
<keyword evidence="3" id="KW-0201">Cytochrome c-type biogenesis</keyword>